<proteinExistence type="predicted"/>
<accession>A0A0D2J171</accession>
<evidence type="ECO:0000313" key="2">
    <source>
        <dbReference type="EMBL" id="KIX02620.1"/>
    </source>
</evidence>
<evidence type="ECO:0000256" key="1">
    <source>
        <dbReference type="SAM" id="MobiDB-lite"/>
    </source>
</evidence>
<feature type="compositionally biased region" description="Polar residues" evidence="1">
    <location>
        <begin position="300"/>
        <end position="352"/>
    </location>
</feature>
<organism evidence="2 3">
    <name type="scientific">Rhinocladiella mackenziei CBS 650.93</name>
    <dbReference type="NCBI Taxonomy" id="1442369"/>
    <lineage>
        <taxon>Eukaryota</taxon>
        <taxon>Fungi</taxon>
        <taxon>Dikarya</taxon>
        <taxon>Ascomycota</taxon>
        <taxon>Pezizomycotina</taxon>
        <taxon>Eurotiomycetes</taxon>
        <taxon>Chaetothyriomycetidae</taxon>
        <taxon>Chaetothyriales</taxon>
        <taxon>Herpotrichiellaceae</taxon>
        <taxon>Rhinocladiella</taxon>
    </lineage>
</organism>
<reference evidence="2 3" key="1">
    <citation type="submission" date="2015-01" db="EMBL/GenBank/DDBJ databases">
        <title>The Genome Sequence of Rhinocladiella mackenzie CBS 650.93.</title>
        <authorList>
            <consortium name="The Broad Institute Genomics Platform"/>
            <person name="Cuomo C."/>
            <person name="de Hoog S."/>
            <person name="Gorbushina A."/>
            <person name="Stielow B."/>
            <person name="Teixiera M."/>
            <person name="Abouelleil A."/>
            <person name="Chapman S.B."/>
            <person name="Priest M."/>
            <person name="Young S.K."/>
            <person name="Wortman J."/>
            <person name="Nusbaum C."/>
            <person name="Birren B."/>
        </authorList>
    </citation>
    <scope>NUCLEOTIDE SEQUENCE [LARGE SCALE GENOMIC DNA]</scope>
    <source>
        <strain evidence="2 3">CBS 650.93</strain>
    </source>
</reference>
<dbReference type="Proteomes" id="UP000053617">
    <property type="component" value="Unassembled WGS sequence"/>
</dbReference>
<keyword evidence="3" id="KW-1185">Reference proteome</keyword>
<dbReference type="STRING" id="1442369.A0A0D2J171"/>
<feature type="region of interest" description="Disordered" evidence="1">
    <location>
        <begin position="273"/>
        <end position="363"/>
    </location>
</feature>
<dbReference type="GeneID" id="25296633"/>
<dbReference type="AlphaFoldDB" id="A0A0D2J171"/>
<feature type="region of interest" description="Disordered" evidence="1">
    <location>
        <begin position="17"/>
        <end position="66"/>
    </location>
</feature>
<protein>
    <submittedName>
        <fullName evidence="2">Uncharacterized protein</fullName>
    </submittedName>
</protein>
<evidence type="ECO:0000313" key="3">
    <source>
        <dbReference type="Proteomes" id="UP000053617"/>
    </source>
</evidence>
<dbReference type="VEuPathDB" id="FungiDB:Z518_08562"/>
<dbReference type="EMBL" id="KN847480">
    <property type="protein sequence ID" value="KIX02620.1"/>
    <property type="molecule type" value="Genomic_DNA"/>
</dbReference>
<dbReference type="HOGENOM" id="CLU_550926_0_0_1"/>
<feature type="compositionally biased region" description="Polar residues" evidence="1">
    <location>
        <begin position="27"/>
        <end position="43"/>
    </location>
</feature>
<name>A0A0D2J171_9EURO</name>
<dbReference type="OrthoDB" id="4225223at2759"/>
<sequence length="462" mass="51254">MQMRSPPPSQALLDLQKQGLELAVSGPPNNLQVTAGHVSTRSTPSDRDKPLPLEPSERKRRSSSVYSSDTTISNIIRMYGGHRELDELPPVAILHQPQAYRDTVAPLLIKCLSLSHSRSAAFQTSPMPMENKITSSFVEFSRARCDQTHEPVSPLSTSSTNHHRQAAYDQLAPPSPQVSSIELSISLSPTPPLPDALSGTISDVEGFDLLPSPLGFSRSSPPSPVFDEWNEPSKFHYSNHHQHPQGHIQQYASGQAWSDHWLEDSFVRHSPVSEAAKLEGRNSQPSTSLSEKEQEHVTSYADTQPTQANDEASALKTSQNSRARSSLQQGVTNFLRTLSISNRTGRNQQSAPSREKQPSIPATSYQVHDAEIFSEKHNKTQQEGQRVPPQGRKSLDFFMAYQSGQSQLVGVIEGVKRKLTRKISQKRRRKLKQSIIVVGLSETTSAMDAMKRFPADDEDSWI</sequence>
<dbReference type="RefSeq" id="XP_013269756.1">
    <property type="nucleotide sequence ID" value="XM_013414302.1"/>
</dbReference>
<feature type="compositionally biased region" description="Basic and acidic residues" evidence="1">
    <location>
        <begin position="44"/>
        <end position="57"/>
    </location>
</feature>
<gene>
    <name evidence="2" type="ORF">Z518_08562</name>
</gene>